<comment type="caution">
    <text evidence="5">The sequence shown here is derived from an EMBL/GenBank/DDBJ whole genome shotgun (WGS) entry which is preliminary data.</text>
</comment>
<evidence type="ECO:0000256" key="2">
    <source>
        <dbReference type="PROSITE-ProRule" id="PRU00059"/>
    </source>
</evidence>
<dbReference type="PANTHER" id="PTHR33236:SF4">
    <property type="entry name" value="CUB DOMAIN-CONTAINING PROTEIN"/>
    <property type="match status" value="1"/>
</dbReference>
<dbReference type="AlphaFoldDB" id="A0A0T6B605"/>
<dbReference type="PANTHER" id="PTHR33236">
    <property type="entry name" value="INTRAFLAGELLAR TRANSPORT PROTEIN 122 FAMILY PROTEIN-RELATED"/>
    <property type="match status" value="1"/>
</dbReference>
<accession>A0A0T6B605</accession>
<feature type="domain" description="CUB" evidence="4">
    <location>
        <begin position="111"/>
        <end position="188"/>
    </location>
</feature>
<evidence type="ECO:0000259" key="4">
    <source>
        <dbReference type="PROSITE" id="PS01180"/>
    </source>
</evidence>
<dbReference type="Gene3D" id="2.60.120.290">
    <property type="entry name" value="Spermadhesin, CUB domain"/>
    <property type="match status" value="1"/>
</dbReference>
<dbReference type="Proteomes" id="UP000051574">
    <property type="component" value="Unassembled WGS sequence"/>
</dbReference>
<keyword evidence="1" id="KW-1015">Disulfide bond</keyword>
<protein>
    <submittedName>
        <fullName evidence="5">CUB domain-containing protein</fullName>
    </submittedName>
</protein>
<dbReference type="InterPro" id="IPR035914">
    <property type="entry name" value="Sperma_CUB_dom_sf"/>
</dbReference>
<comment type="caution">
    <text evidence="2">Lacks conserved residue(s) required for the propagation of feature annotation.</text>
</comment>
<feature type="signal peptide" evidence="3">
    <location>
        <begin position="1"/>
        <end position="22"/>
    </location>
</feature>
<keyword evidence="6" id="KW-1185">Reference proteome</keyword>
<dbReference type="PROSITE" id="PS01180">
    <property type="entry name" value="CUB"/>
    <property type="match status" value="1"/>
</dbReference>
<dbReference type="OrthoDB" id="6344756at2759"/>
<evidence type="ECO:0000256" key="1">
    <source>
        <dbReference type="ARBA" id="ARBA00023157"/>
    </source>
</evidence>
<keyword evidence="3" id="KW-0732">Signal</keyword>
<sequence>MELSFCGMFAIFCGVMLFEVDALPLLKEYDIWGSGNELGYQNFSVAGALASGRSGRVLNFFPLPVEEECLANDGRRKGICMNTYECRIQGGTSYGFCAMGFGVCCVFTATCDQDIYNNITYFVNPHFPDPDVNMTECNLKLRKIDEEISQIRLDFIHFNLGQPNRNTGDCEEDIFTMKGGSSRNTSRFWEVVVTQIPFSQRAPAGCLQYHTGKTGFIRTMNFAENGRHLTNQDYNICIRQERGTCSIVYEPCC</sequence>
<name>A0A0T6B605_9SCAR</name>
<dbReference type="InterPro" id="IPR058698">
    <property type="entry name" value="CUB_metazoa"/>
</dbReference>
<dbReference type="Pfam" id="PF26080">
    <property type="entry name" value="CUB_animal"/>
    <property type="match status" value="1"/>
</dbReference>
<evidence type="ECO:0000313" key="5">
    <source>
        <dbReference type="EMBL" id="KRT82815.1"/>
    </source>
</evidence>
<evidence type="ECO:0000313" key="6">
    <source>
        <dbReference type="Proteomes" id="UP000051574"/>
    </source>
</evidence>
<organism evidence="5 6">
    <name type="scientific">Oryctes borbonicus</name>
    <dbReference type="NCBI Taxonomy" id="1629725"/>
    <lineage>
        <taxon>Eukaryota</taxon>
        <taxon>Metazoa</taxon>
        <taxon>Ecdysozoa</taxon>
        <taxon>Arthropoda</taxon>
        <taxon>Hexapoda</taxon>
        <taxon>Insecta</taxon>
        <taxon>Pterygota</taxon>
        <taxon>Neoptera</taxon>
        <taxon>Endopterygota</taxon>
        <taxon>Coleoptera</taxon>
        <taxon>Polyphaga</taxon>
        <taxon>Scarabaeiformia</taxon>
        <taxon>Scarabaeidae</taxon>
        <taxon>Dynastinae</taxon>
        <taxon>Oryctes</taxon>
    </lineage>
</organism>
<dbReference type="SUPFAM" id="SSF49854">
    <property type="entry name" value="Spermadhesin, CUB domain"/>
    <property type="match status" value="1"/>
</dbReference>
<dbReference type="InterPro" id="IPR000859">
    <property type="entry name" value="CUB_dom"/>
</dbReference>
<dbReference type="EMBL" id="LJIG01009570">
    <property type="protein sequence ID" value="KRT82815.1"/>
    <property type="molecule type" value="Genomic_DNA"/>
</dbReference>
<proteinExistence type="predicted"/>
<gene>
    <name evidence="5" type="ORF">AMK59_4228</name>
</gene>
<feature type="chain" id="PRO_5006668397" evidence="3">
    <location>
        <begin position="23"/>
        <end position="253"/>
    </location>
</feature>
<reference evidence="5 6" key="1">
    <citation type="submission" date="2015-09" db="EMBL/GenBank/DDBJ databases">
        <title>Draft genome of the scarab beetle Oryctes borbonicus.</title>
        <authorList>
            <person name="Meyer J.M."/>
            <person name="Markov G.V."/>
            <person name="Baskaran P."/>
            <person name="Herrmann M."/>
            <person name="Sommer R.J."/>
            <person name="Roedelsperger C."/>
        </authorList>
    </citation>
    <scope>NUCLEOTIDE SEQUENCE [LARGE SCALE GENOMIC DNA]</scope>
    <source>
        <strain evidence="5">OB123</strain>
        <tissue evidence="5">Whole animal</tissue>
    </source>
</reference>
<evidence type="ECO:0000256" key="3">
    <source>
        <dbReference type="SAM" id="SignalP"/>
    </source>
</evidence>